<accession>A0ABX8JDD8</accession>
<gene>
    <name evidence="3" type="ORF">KP005_13640</name>
</gene>
<feature type="chain" id="PRO_5045895006" evidence="2">
    <location>
        <begin position="29"/>
        <end position="146"/>
    </location>
</feature>
<name>A0ABX8JDD8_9BACT</name>
<dbReference type="Proteomes" id="UP000683493">
    <property type="component" value="Chromosome"/>
</dbReference>
<protein>
    <submittedName>
        <fullName evidence="3">Cytochrome C</fullName>
    </submittedName>
</protein>
<evidence type="ECO:0000256" key="2">
    <source>
        <dbReference type="SAM" id="SignalP"/>
    </source>
</evidence>
<dbReference type="EMBL" id="CP076724">
    <property type="protein sequence ID" value="QWV96409.1"/>
    <property type="molecule type" value="Genomic_DNA"/>
</dbReference>
<feature type="compositionally biased region" description="Polar residues" evidence="1">
    <location>
        <begin position="122"/>
        <end position="131"/>
    </location>
</feature>
<keyword evidence="2" id="KW-0732">Signal</keyword>
<keyword evidence="4" id="KW-1185">Reference proteome</keyword>
<evidence type="ECO:0000313" key="4">
    <source>
        <dbReference type="Proteomes" id="UP000683493"/>
    </source>
</evidence>
<proteinExistence type="predicted"/>
<feature type="region of interest" description="Disordered" evidence="1">
    <location>
        <begin position="122"/>
        <end position="146"/>
    </location>
</feature>
<reference evidence="3 4" key="1">
    <citation type="submission" date="2021-06" db="EMBL/GenBank/DDBJ databases">
        <title>Gemonas diversity in paddy soil.</title>
        <authorList>
            <person name="Liu G."/>
        </authorList>
    </citation>
    <scope>NUCLEOTIDE SEQUENCE [LARGE SCALE GENOMIC DNA]</scope>
    <source>
        <strain evidence="3 4">RG29</strain>
    </source>
</reference>
<organism evidence="3 4">
    <name type="scientific">Geomonas diazotrophica</name>
    <dbReference type="NCBI Taxonomy" id="2843197"/>
    <lineage>
        <taxon>Bacteria</taxon>
        <taxon>Pseudomonadati</taxon>
        <taxon>Thermodesulfobacteriota</taxon>
        <taxon>Desulfuromonadia</taxon>
        <taxon>Geobacterales</taxon>
        <taxon>Geobacteraceae</taxon>
        <taxon>Geomonas</taxon>
    </lineage>
</organism>
<sequence length="146" mass="15507">MKRTRKSSLLTGIATVAGVAMGAGMALAAAHDSITLYTYEEVAQQFGQPAMPVMANRVNNQGMPYSPKQTCTGGGATNCHGGYAGYDQLSKHAFHAALGWNEWMDNDPSGLFIGDGSNDSLVPKGTQTGLNPQKPWLQSHGHNGKW</sequence>
<evidence type="ECO:0000313" key="3">
    <source>
        <dbReference type="EMBL" id="QWV96409.1"/>
    </source>
</evidence>
<feature type="signal peptide" evidence="2">
    <location>
        <begin position="1"/>
        <end position="28"/>
    </location>
</feature>
<evidence type="ECO:0000256" key="1">
    <source>
        <dbReference type="SAM" id="MobiDB-lite"/>
    </source>
</evidence>